<keyword evidence="2" id="KW-1185">Reference proteome</keyword>
<proteinExistence type="predicted"/>
<evidence type="ECO:0000313" key="2">
    <source>
        <dbReference type="Proteomes" id="UP000467841"/>
    </source>
</evidence>
<dbReference type="EMBL" id="CACVBM020001069">
    <property type="protein sequence ID" value="CAA7028485.1"/>
    <property type="molecule type" value="Genomic_DNA"/>
</dbReference>
<dbReference type="AlphaFoldDB" id="A0A6D2ISF4"/>
<gene>
    <name evidence="1" type="ORF">MERR_LOCUS15720</name>
</gene>
<sequence>MSNGLDRVDTGRTAAVSLLWRVKRVEPLLAAVSRCSTLTCTAWSWRLCGPWELKSERTSLDSSIGERIFELLMIIGLRSSFAFKV</sequence>
<organism evidence="1 2">
    <name type="scientific">Microthlaspi erraticum</name>
    <dbReference type="NCBI Taxonomy" id="1685480"/>
    <lineage>
        <taxon>Eukaryota</taxon>
        <taxon>Viridiplantae</taxon>
        <taxon>Streptophyta</taxon>
        <taxon>Embryophyta</taxon>
        <taxon>Tracheophyta</taxon>
        <taxon>Spermatophyta</taxon>
        <taxon>Magnoliopsida</taxon>
        <taxon>eudicotyledons</taxon>
        <taxon>Gunneridae</taxon>
        <taxon>Pentapetalae</taxon>
        <taxon>rosids</taxon>
        <taxon>malvids</taxon>
        <taxon>Brassicales</taxon>
        <taxon>Brassicaceae</taxon>
        <taxon>Coluteocarpeae</taxon>
        <taxon>Microthlaspi</taxon>
    </lineage>
</organism>
<name>A0A6D2ISF4_9BRAS</name>
<accession>A0A6D2ISF4</accession>
<dbReference type="Proteomes" id="UP000467841">
    <property type="component" value="Unassembled WGS sequence"/>
</dbReference>
<evidence type="ECO:0000313" key="1">
    <source>
        <dbReference type="EMBL" id="CAA7028485.1"/>
    </source>
</evidence>
<comment type="caution">
    <text evidence="1">The sequence shown here is derived from an EMBL/GenBank/DDBJ whole genome shotgun (WGS) entry which is preliminary data.</text>
</comment>
<protein>
    <submittedName>
        <fullName evidence="1">Uncharacterized protein</fullName>
    </submittedName>
</protein>
<reference evidence="1" key="1">
    <citation type="submission" date="2020-01" db="EMBL/GenBank/DDBJ databases">
        <authorList>
            <person name="Mishra B."/>
        </authorList>
    </citation>
    <scope>NUCLEOTIDE SEQUENCE [LARGE SCALE GENOMIC DNA]</scope>
</reference>